<evidence type="ECO:0000313" key="5">
    <source>
        <dbReference type="Proteomes" id="UP001228049"/>
    </source>
</evidence>
<evidence type="ECO:0000313" key="4">
    <source>
        <dbReference type="EMBL" id="KAK1891789.1"/>
    </source>
</evidence>
<feature type="region of interest" description="Disordered" evidence="2">
    <location>
        <begin position="1"/>
        <end position="67"/>
    </location>
</feature>
<dbReference type="InterPro" id="IPR026983">
    <property type="entry name" value="DHC"/>
</dbReference>
<feature type="compositionally biased region" description="Low complexity" evidence="2">
    <location>
        <begin position="102"/>
        <end position="119"/>
    </location>
</feature>
<dbReference type="InterPro" id="IPR013594">
    <property type="entry name" value="Dynein_heavy_tail"/>
</dbReference>
<feature type="coiled-coil region" evidence="1">
    <location>
        <begin position="700"/>
        <end position="727"/>
    </location>
</feature>
<organism evidence="4 5">
    <name type="scientific">Dissostichus eleginoides</name>
    <name type="common">Patagonian toothfish</name>
    <name type="synonym">Dissostichus amissus</name>
    <dbReference type="NCBI Taxonomy" id="100907"/>
    <lineage>
        <taxon>Eukaryota</taxon>
        <taxon>Metazoa</taxon>
        <taxon>Chordata</taxon>
        <taxon>Craniata</taxon>
        <taxon>Vertebrata</taxon>
        <taxon>Euteleostomi</taxon>
        <taxon>Actinopterygii</taxon>
        <taxon>Neopterygii</taxon>
        <taxon>Teleostei</taxon>
        <taxon>Neoteleostei</taxon>
        <taxon>Acanthomorphata</taxon>
        <taxon>Eupercaria</taxon>
        <taxon>Perciformes</taxon>
        <taxon>Notothenioidei</taxon>
        <taxon>Nototheniidae</taxon>
        <taxon>Dissostichus</taxon>
    </lineage>
</organism>
<dbReference type="GO" id="GO:0045505">
    <property type="term" value="F:dynein intermediate chain binding"/>
    <property type="evidence" value="ECO:0007669"/>
    <property type="project" value="InterPro"/>
</dbReference>
<reference evidence="4" key="1">
    <citation type="submission" date="2023-04" db="EMBL/GenBank/DDBJ databases">
        <title>Chromosome-level genome of Chaenocephalus aceratus.</title>
        <authorList>
            <person name="Park H."/>
        </authorList>
    </citation>
    <scope>NUCLEOTIDE SEQUENCE</scope>
    <source>
        <strain evidence="4">DE</strain>
        <tissue evidence="4">Muscle</tissue>
    </source>
</reference>
<evidence type="ECO:0000259" key="3">
    <source>
        <dbReference type="Pfam" id="PF08385"/>
    </source>
</evidence>
<name>A0AAD9BZV4_DISEL</name>
<dbReference type="Pfam" id="PF08385">
    <property type="entry name" value="DHC_N1"/>
    <property type="match status" value="1"/>
</dbReference>
<comment type="caution">
    <text evidence="4">The sequence shown here is derived from an EMBL/GenBank/DDBJ whole genome shotgun (WGS) entry which is preliminary data.</text>
</comment>
<dbReference type="GO" id="GO:0005858">
    <property type="term" value="C:axonemal dynein complex"/>
    <property type="evidence" value="ECO:0007669"/>
    <property type="project" value="TreeGrafter"/>
</dbReference>
<evidence type="ECO:0000256" key="1">
    <source>
        <dbReference type="SAM" id="Coils"/>
    </source>
</evidence>
<dbReference type="PANTHER" id="PTHR46532">
    <property type="entry name" value="MALE FERTILITY FACTOR KL5"/>
    <property type="match status" value="1"/>
</dbReference>
<protein>
    <submittedName>
        <fullName evidence="4">Dynein heavy chain 8 axonemal</fullName>
    </submittedName>
</protein>
<feature type="domain" description="Dynein heavy chain tail" evidence="3">
    <location>
        <begin position="349"/>
        <end position="906"/>
    </location>
</feature>
<sequence>MADPDPERERSPVVPPGSSSEPGLNSGAPSPDTELQAGGQGVLREEEVEEALEEGGADGALMNPKPPLLHLRRDVAGRGHRRIGGQNLLANNHMMSPPAAPSPSSSSSSFSGRRPLLLSSEERREMATQQRALKEERRAALDPRHRYLISRLEDAGTLGGAEVEDALISDDKFSLVEDFFAANGSKKLMFFYQDVKQDLSSVEVTNSATDQRKLFLTTGCSERLLGKCLFFLRTTDKALTTANVQQEVNFGMLACGDSSLLSSVETLLAHIMLPALRSQQTWGSVQDGTSCPDVQSFLSSVDQFICNLSSARVNIERKFQLQQVDLPEAIHQLSCPADYTAAANNSELVEHLEGVVSVWTNQIKQVLTEGKQMRKEADDVGPSAELEHWKRRMVTFNSVVWLQYVCVSVCVCVSLMEEVKRPEVKRTLGVLQVTKSRTLRTWRELDGDITVVANEAKDNVKFLYTLDKFFGPLGKCTPTRLLEHIPRLMSSIRMIHTISQYYNTSERMTSLLLKVTNQMITTCRSFLSQGVARIWDLSRPVLLQRISDCCKLNAEYQRSFQTVRDKLRENPDSRQFDFSENYIFGKFDAFCRRLEKIADMASSLESLAALQHMKVEGIEKIYVRYQSIVSTTTSKTYDVLDHRKLEFDSDYADFQLQVHSLFQSLQSLLDFWCHQPLTAERMLALLEVFESGPLAGLDLKQNYMLLLQRYSRELEQLRKTYQRQRESPPIGRNLPPLFRKLEAPMLILKKKLDFLKGPEMTKVIRSYNKMAVALLQYEVLHLQGWSQAAESAPHRLSAALLVRHESSKEFFVNLDPVVLEVLQEARWMTRLGATVPKAVQKMTSRESHVKALYKRLLDLLQDYNSMLSRVPPLLCPLMQPFISRVEASLSPGLITLSWSALNTDTFIESVYVALKDLDQVSKAASDLLECRVERLLQDMSSCPLLLLPVSPVSPQDLLLQTDSSAQAAAATLSWQSQQGSFQCLHPDSKHQTRCQSCLPCCFFNLIGQLCHRNTEALVKATKSSLAALKRRLYVPASIQLTIPNIVLRPSLEDIQSTVNRLVSVVLSVTKDIPLWTFSHQQYRQQQVEQASGRDAGDDVPVKPPVLRPLDRQLAEHRDVSKLVFQLSSIEPEEQVQAFLQSGPSLPEFSSQISSYSKLEEQISELPVCYGVGAVLLDTEQLKLALTQEARLWKRALGAALNRRASADMNDLFSFVDGMTKRLQRPITDLEDVRETMAALREVSQRLIGCHTSHAR</sequence>
<feature type="compositionally biased region" description="Acidic residues" evidence="2">
    <location>
        <begin position="46"/>
        <end position="56"/>
    </location>
</feature>
<dbReference type="PANTHER" id="PTHR46532:SF13">
    <property type="entry name" value="CYTOPLASMIC DYNEIN 1 HEAVY CHAIN 1"/>
    <property type="match status" value="1"/>
</dbReference>
<feature type="compositionally biased region" description="Basic and acidic residues" evidence="2">
    <location>
        <begin position="1"/>
        <end position="11"/>
    </location>
</feature>
<gene>
    <name evidence="4" type="ORF">KUDE01_010616</name>
</gene>
<feature type="compositionally biased region" description="Basic and acidic residues" evidence="2">
    <location>
        <begin position="120"/>
        <end position="135"/>
    </location>
</feature>
<dbReference type="Proteomes" id="UP001228049">
    <property type="component" value="Unassembled WGS sequence"/>
</dbReference>
<accession>A0AAD9BZV4</accession>
<dbReference type="GO" id="GO:0007018">
    <property type="term" value="P:microtubule-based movement"/>
    <property type="evidence" value="ECO:0007669"/>
    <property type="project" value="InterPro"/>
</dbReference>
<proteinExistence type="predicted"/>
<evidence type="ECO:0000256" key="2">
    <source>
        <dbReference type="SAM" id="MobiDB-lite"/>
    </source>
</evidence>
<dbReference type="EMBL" id="JASDAP010000015">
    <property type="protein sequence ID" value="KAK1891789.1"/>
    <property type="molecule type" value="Genomic_DNA"/>
</dbReference>
<dbReference type="AlphaFoldDB" id="A0AAD9BZV4"/>
<dbReference type="GO" id="GO:0051959">
    <property type="term" value="F:dynein light intermediate chain binding"/>
    <property type="evidence" value="ECO:0007669"/>
    <property type="project" value="InterPro"/>
</dbReference>
<feature type="region of interest" description="Disordered" evidence="2">
    <location>
        <begin position="90"/>
        <end position="135"/>
    </location>
</feature>
<keyword evidence="5" id="KW-1185">Reference proteome</keyword>
<keyword evidence="1" id="KW-0175">Coiled coil</keyword>